<name>D6PKA3_9ZZZZ</name>
<dbReference type="InterPro" id="IPR023485">
    <property type="entry name" value="Ptyr_pPase"/>
</dbReference>
<organism evidence="4">
    <name type="scientific">uncultured organism MedDCM-OCT-S05-C138</name>
    <dbReference type="NCBI Taxonomy" id="743620"/>
    <lineage>
        <taxon>unclassified sequences</taxon>
        <taxon>environmental samples</taxon>
    </lineage>
</organism>
<dbReference type="AlphaFoldDB" id="D6PKA3"/>
<evidence type="ECO:0000259" key="3">
    <source>
        <dbReference type="SMART" id="SM00226"/>
    </source>
</evidence>
<evidence type="ECO:0000313" key="4">
    <source>
        <dbReference type="EMBL" id="ADD96154.1"/>
    </source>
</evidence>
<evidence type="ECO:0000256" key="2">
    <source>
        <dbReference type="SAM" id="MobiDB-lite"/>
    </source>
</evidence>
<dbReference type="SMART" id="SM00226">
    <property type="entry name" value="LMWPc"/>
    <property type="match status" value="1"/>
</dbReference>
<keyword evidence="1" id="KW-0059">Arsenical resistance</keyword>
<sequence>MAEGIARSLGHTADSAGTHPAEKIASNAVKVLESRGISTAGMAPKNVEAFSADDYDMVISMGCGVHCPLMPIDQDWGLEDPVGQALSVYEATADEIERRLGELQSKQ</sequence>
<proteinExistence type="predicted"/>
<dbReference type="GO" id="GO:0046685">
    <property type="term" value="P:response to arsenic-containing substance"/>
    <property type="evidence" value="ECO:0007669"/>
    <property type="project" value="UniProtKB-KW"/>
</dbReference>
<feature type="domain" description="Phosphotyrosine protein phosphatase I" evidence="3">
    <location>
        <begin position="1"/>
        <end position="106"/>
    </location>
</feature>
<dbReference type="InterPro" id="IPR036196">
    <property type="entry name" value="Ptyr_pPase_sf"/>
</dbReference>
<dbReference type="PANTHER" id="PTHR43428:SF1">
    <property type="entry name" value="ARSENATE REDUCTASE"/>
    <property type="match status" value="1"/>
</dbReference>
<accession>D6PKA3</accession>
<dbReference type="Pfam" id="PF01451">
    <property type="entry name" value="LMWPc"/>
    <property type="match status" value="1"/>
</dbReference>
<feature type="region of interest" description="Disordered" evidence="2">
    <location>
        <begin position="1"/>
        <end position="21"/>
    </location>
</feature>
<dbReference type="Gene3D" id="3.40.50.2300">
    <property type="match status" value="1"/>
</dbReference>
<dbReference type="SUPFAM" id="SSF52788">
    <property type="entry name" value="Phosphotyrosine protein phosphatases I"/>
    <property type="match status" value="1"/>
</dbReference>
<dbReference type="PANTHER" id="PTHR43428">
    <property type="entry name" value="ARSENATE REDUCTASE"/>
    <property type="match status" value="1"/>
</dbReference>
<reference evidence="4" key="1">
    <citation type="journal article" date="2010" name="ISME J.">
        <title>Metagenome of the Mediterranean deep chlorophyll maximum studied by direct and fosmid library 454 pyrosequencing.</title>
        <authorList>
            <person name="Ghai R."/>
            <person name="Martin-Cuadrado A.B."/>
            <person name="Molto A.G."/>
            <person name="Heredia I.G."/>
            <person name="Cabrera R."/>
            <person name="Martin J."/>
            <person name="Verdu M."/>
            <person name="Deschamps P."/>
            <person name="Moreira D."/>
            <person name="Lopez-Garcia P."/>
            <person name="Mira A."/>
            <person name="Rodriguez-Valera F."/>
        </authorList>
    </citation>
    <scope>NUCLEOTIDE SEQUENCE</scope>
</reference>
<dbReference type="EMBL" id="GU943121">
    <property type="protein sequence ID" value="ADD96154.1"/>
    <property type="molecule type" value="Genomic_DNA"/>
</dbReference>
<evidence type="ECO:0000256" key="1">
    <source>
        <dbReference type="ARBA" id="ARBA00022849"/>
    </source>
</evidence>
<protein>
    <submittedName>
        <fullName evidence="4">Tyrosine phosphatase low molecular weight protein</fullName>
    </submittedName>
</protein>